<feature type="domain" description="PTS EIIB type-3" evidence="8">
    <location>
        <begin position="3"/>
        <end position="106"/>
    </location>
</feature>
<dbReference type="GO" id="GO:0009401">
    <property type="term" value="P:phosphoenolpyruvate-dependent sugar phosphotransferase system"/>
    <property type="evidence" value="ECO:0007669"/>
    <property type="project" value="UniProtKB-KW"/>
</dbReference>
<keyword evidence="6" id="KW-0418">Kinase</keyword>
<evidence type="ECO:0000256" key="3">
    <source>
        <dbReference type="ARBA" id="ARBA00022597"/>
    </source>
</evidence>
<accession>A0A6G8AR53</accession>
<name>A0A6G8AR53_9ENTE</name>
<evidence type="ECO:0000256" key="5">
    <source>
        <dbReference type="ARBA" id="ARBA00022683"/>
    </source>
</evidence>
<keyword evidence="2" id="KW-0597">Phosphoprotein</keyword>
<evidence type="ECO:0000256" key="7">
    <source>
        <dbReference type="PROSITE-ProRule" id="PRU00423"/>
    </source>
</evidence>
<dbReference type="AlphaFoldDB" id="A0A6G8AR53"/>
<dbReference type="PANTHER" id="PTHR34581">
    <property type="entry name" value="PTS SYSTEM N,N'-DIACETYLCHITOBIOSE-SPECIFIC EIIB COMPONENT"/>
    <property type="match status" value="1"/>
</dbReference>
<proteinExistence type="predicted"/>
<dbReference type="PROSITE" id="PS51100">
    <property type="entry name" value="PTS_EIIB_TYPE_3"/>
    <property type="match status" value="1"/>
</dbReference>
<dbReference type="Gene3D" id="3.40.50.2300">
    <property type="match status" value="1"/>
</dbReference>
<sequence length="106" mass="11575">MSKKTIMLVCSAGMSTSLLVTKMEKAAEARGMEAEIFAISASEVDAQLEKKDIDVLLLGPQVRFMKSQMEEKLADKNIPLEVINMSDYGMMNGENVLNAAVTLMGE</sequence>
<dbReference type="RefSeq" id="WP_166033558.1">
    <property type="nucleotide sequence ID" value="NZ_CP049887.1"/>
</dbReference>
<dbReference type="Pfam" id="PF02302">
    <property type="entry name" value="PTS_IIB"/>
    <property type="match status" value="1"/>
</dbReference>
<gene>
    <name evidence="9" type="ORF">G7082_02325</name>
</gene>
<evidence type="ECO:0000313" key="9">
    <source>
        <dbReference type="EMBL" id="QIL47449.1"/>
    </source>
</evidence>
<evidence type="ECO:0000256" key="4">
    <source>
        <dbReference type="ARBA" id="ARBA00022679"/>
    </source>
</evidence>
<keyword evidence="5" id="KW-0598">Phosphotransferase system</keyword>
<evidence type="ECO:0000256" key="6">
    <source>
        <dbReference type="ARBA" id="ARBA00022777"/>
    </source>
</evidence>
<dbReference type="SUPFAM" id="SSF52794">
    <property type="entry name" value="PTS system IIB component-like"/>
    <property type="match status" value="1"/>
</dbReference>
<evidence type="ECO:0000256" key="1">
    <source>
        <dbReference type="ARBA" id="ARBA00022448"/>
    </source>
</evidence>
<protein>
    <submittedName>
        <fullName evidence="9">PTS sugar transporter subunit IIB</fullName>
    </submittedName>
</protein>
<evidence type="ECO:0000256" key="2">
    <source>
        <dbReference type="ARBA" id="ARBA00022553"/>
    </source>
</evidence>
<dbReference type="PANTHER" id="PTHR34581:SF2">
    <property type="entry name" value="PTS SYSTEM N,N'-DIACETYLCHITOBIOSE-SPECIFIC EIIB COMPONENT"/>
    <property type="match status" value="1"/>
</dbReference>
<dbReference type="InterPro" id="IPR051819">
    <property type="entry name" value="PTS_sugar-specific_EIIB"/>
</dbReference>
<keyword evidence="10" id="KW-1185">Reference proteome</keyword>
<reference evidence="9 10" key="1">
    <citation type="submission" date="2020-03" db="EMBL/GenBank/DDBJ databases">
        <title>Vagococcus sp. nov., isolated from beetles.</title>
        <authorList>
            <person name="Hyun D.-W."/>
            <person name="Bae J.-W."/>
        </authorList>
    </citation>
    <scope>NUCLEOTIDE SEQUENCE [LARGE SCALE GENOMIC DNA]</scope>
    <source>
        <strain evidence="9 10">HDW17B</strain>
    </source>
</reference>
<dbReference type="EMBL" id="CP049887">
    <property type="protein sequence ID" value="QIL47449.1"/>
    <property type="molecule type" value="Genomic_DNA"/>
</dbReference>
<organism evidence="9 10">
    <name type="scientific">Vagococcus hydrophili</name>
    <dbReference type="NCBI Taxonomy" id="2714947"/>
    <lineage>
        <taxon>Bacteria</taxon>
        <taxon>Bacillati</taxon>
        <taxon>Bacillota</taxon>
        <taxon>Bacilli</taxon>
        <taxon>Lactobacillales</taxon>
        <taxon>Enterococcaceae</taxon>
        <taxon>Vagococcus</taxon>
    </lineage>
</organism>
<dbReference type="InterPro" id="IPR013012">
    <property type="entry name" value="PTS_EIIB_3"/>
</dbReference>
<dbReference type="InterPro" id="IPR003501">
    <property type="entry name" value="PTS_EIIB_2/3"/>
</dbReference>
<dbReference type="KEGG" id="vhy:G7082_02325"/>
<feature type="modified residue" description="Phosphocysteine; by EIIA" evidence="7">
    <location>
        <position position="10"/>
    </location>
</feature>
<dbReference type="GO" id="GO:0008982">
    <property type="term" value="F:protein-N(PI)-phosphohistidine-sugar phosphotransferase activity"/>
    <property type="evidence" value="ECO:0007669"/>
    <property type="project" value="InterPro"/>
</dbReference>
<keyword evidence="1" id="KW-0813">Transport</keyword>
<evidence type="ECO:0000259" key="8">
    <source>
        <dbReference type="PROSITE" id="PS51100"/>
    </source>
</evidence>
<dbReference type="InterPro" id="IPR036095">
    <property type="entry name" value="PTS_EIIB-like_sf"/>
</dbReference>
<keyword evidence="4" id="KW-0808">Transferase</keyword>
<dbReference type="Proteomes" id="UP000501747">
    <property type="component" value="Chromosome"/>
</dbReference>
<dbReference type="GO" id="GO:0016301">
    <property type="term" value="F:kinase activity"/>
    <property type="evidence" value="ECO:0007669"/>
    <property type="project" value="UniProtKB-KW"/>
</dbReference>
<dbReference type="CDD" id="cd05564">
    <property type="entry name" value="PTS_IIB_chitobiose_lichenan"/>
    <property type="match status" value="1"/>
</dbReference>
<evidence type="ECO:0000313" key="10">
    <source>
        <dbReference type="Proteomes" id="UP000501747"/>
    </source>
</evidence>
<keyword evidence="3 9" id="KW-0762">Sugar transport</keyword>